<dbReference type="InterPro" id="IPR013078">
    <property type="entry name" value="His_Pase_superF_clade-1"/>
</dbReference>
<dbReference type="OrthoDB" id="497541at2759"/>
<evidence type="ECO:0000256" key="4">
    <source>
        <dbReference type="ARBA" id="ARBA00022676"/>
    </source>
</evidence>
<evidence type="ECO:0000256" key="2">
    <source>
        <dbReference type="ARBA" id="ARBA00004922"/>
    </source>
</evidence>
<evidence type="ECO:0000256" key="8">
    <source>
        <dbReference type="ARBA" id="ARBA00022989"/>
    </source>
</evidence>
<comment type="subcellular location">
    <subcellularLocation>
        <location evidence="1 10">Endoplasmic reticulum membrane</location>
        <topology evidence="1 10">Multi-pass membrane protein</topology>
    </subcellularLocation>
</comment>
<keyword evidence="7 10" id="KW-0256">Endoplasmic reticulum</keyword>
<evidence type="ECO:0000256" key="3">
    <source>
        <dbReference type="ARBA" id="ARBA00007063"/>
    </source>
</evidence>
<evidence type="ECO:0000256" key="7">
    <source>
        <dbReference type="ARBA" id="ARBA00022824"/>
    </source>
</evidence>
<dbReference type="InterPro" id="IPR029033">
    <property type="entry name" value="His_PPase_superfam"/>
</dbReference>
<dbReference type="Gene3D" id="3.40.50.1240">
    <property type="entry name" value="Phosphoglycerate mutase-like"/>
    <property type="match status" value="1"/>
</dbReference>
<feature type="transmembrane region" description="Helical" evidence="10">
    <location>
        <begin position="554"/>
        <end position="574"/>
    </location>
</feature>
<dbReference type="AlphaFoldDB" id="A0A9W7GQJ1"/>
<comment type="similarity">
    <text evidence="3 10">Belongs to the glycosyltransferase 22 family.</text>
</comment>
<evidence type="ECO:0000256" key="6">
    <source>
        <dbReference type="ARBA" id="ARBA00022692"/>
    </source>
</evidence>
<dbReference type="Pfam" id="PF03901">
    <property type="entry name" value="Glyco_transf_22"/>
    <property type="match status" value="1"/>
</dbReference>
<comment type="caution">
    <text evidence="11">The sequence shown here is derived from an EMBL/GenBank/DDBJ whole genome shotgun (WGS) entry which is preliminary data.</text>
</comment>
<feature type="transmembrane region" description="Helical" evidence="10">
    <location>
        <begin position="243"/>
        <end position="261"/>
    </location>
</feature>
<feature type="transmembrane region" description="Helical" evidence="10">
    <location>
        <begin position="342"/>
        <end position="359"/>
    </location>
</feature>
<keyword evidence="6 10" id="KW-0812">Transmembrane</keyword>
<dbReference type="GO" id="GO:0000026">
    <property type="term" value="F:alpha-1,2-mannosyltransferase activity"/>
    <property type="evidence" value="ECO:0007669"/>
    <property type="project" value="TreeGrafter"/>
</dbReference>
<dbReference type="EC" id="2.4.1.-" evidence="10"/>
<evidence type="ECO:0000313" key="11">
    <source>
        <dbReference type="EMBL" id="GMI48197.1"/>
    </source>
</evidence>
<keyword evidence="8 10" id="KW-1133">Transmembrane helix</keyword>
<dbReference type="InterPro" id="IPR005599">
    <property type="entry name" value="GPI_mannosylTrfase"/>
</dbReference>
<keyword evidence="5" id="KW-0808">Transferase</keyword>
<evidence type="ECO:0000313" key="12">
    <source>
        <dbReference type="Proteomes" id="UP001165065"/>
    </source>
</evidence>
<feature type="transmembrane region" description="Helical" evidence="10">
    <location>
        <begin position="522"/>
        <end position="542"/>
    </location>
</feature>
<gene>
    <name evidence="11" type="ORF">TrCOL_g2048</name>
</gene>
<dbReference type="Proteomes" id="UP001165065">
    <property type="component" value="Unassembled WGS sequence"/>
</dbReference>
<evidence type="ECO:0000256" key="9">
    <source>
        <dbReference type="ARBA" id="ARBA00023136"/>
    </source>
</evidence>
<keyword evidence="12" id="KW-1185">Reference proteome</keyword>
<dbReference type="PANTHER" id="PTHR22760">
    <property type="entry name" value="GLYCOSYLTRANSFERASE"/>
    <property type="match status" value="1"/>
</dbReference>
<feature type="transmembrane region" description="Helical" evidence="10">
    <location>
        <begin position="580"/>
        <end position="598"/>
    </location>
</feature>
<organism evidence="11 12">
    <name type="scientific">Triparma columacea</name>
    <dbReference type="NCBI Taxonomy" id="722753"/>
    <lineage>
        <taxon>Eukaryota</taxon>
        <taxon>Sar</taxon>
        <taxon>Stramenopiles</taxon>
        <taxon>Ochrophyta</taxon>
        <taxon>Bolidophyceae</taxon>
        <taxon>Parmales</taxon>
        <taxon>Triparmaceae</taxon>
        <taxon>Triparma</taxon>
    </lineage>
</organism>
<feature type="transmembrane region" description="Helical" evidence="10">
    <location>
        <begin position="618"/>
        <end position="636"/>
    </location>
</feature>
<dbReference type="GO" id="GO:0005789">
    <property type="term" value="C:endoplasmic reticulum membrane"/>
    <property type="evidence" value="ECO:0007669"/>
    <property type="project" value="UniProtKB-SubCell"/>
</dbReference>
<evidence type="ECO:0000256" key="1">
    <source>
        <dbReference type="ARBA" id="ARBA00004477"/>
    </source>
</evidence>
<reference evidence="12" key="1">
    <citation type="journal article" date="2023" name="Commun. Biol.">
        <title>Genome analysis of Parmales, the sister group of diatoms, reveals the evolutionary specialization of diatoms from phago-mixotrophs to photoautotrophs.</title>
        <authorList>
            <person name="Ban H."/>
            <person name="Sato S."/>
            <person name="Yoshikawa S."/>
            <person name="Yamada K."/>
            <person name="Nakamura Y."/>
            <person name="Ichinomiya M."/>
            <person name="Sato N."/>
            <person name="Blanc-Mathieu R."/>
            <person name="Endo H."/>
            <person name="Kuwata A."/>
            <person name="Ogata H."/>
        </authorList>
    </citation>
    <scope>NUCLEOTIDE SEQUENCE [LARGE SCALE GENOMIC DNA]</scope>
</reference>
<dbReference type="Pfam" id="PF00300">
    <property type="entry name" value="His_Phos_1"/>
    <property type="match status" value="1"/>
</dbReference>
<sequence>MTSTNKTLTLCRYGIRSSMLVEYVGPFNMSISPSAHVTASQTGDLILSLLNKAKVEGDGKKKKNRKIAIFSSPFLRACQTAHGIYKVLSPHFSLPPILVEPGITEWLDPSLVSTSNLQPDVKGEEYDGIPIDEDYEPHGDAKFPETVPELSTRLISTVTSLLNSYDDVIIVSHAPCLLSIARHYAPPSNPLNESALGGVYRFELVSPDKQEAVMTHNSYTLHLTEDLKPGIQRWDFPPPSCSYLLHISYPFIYLVTFLLLLPSILSPISDCDEVYNYYEPLKIGLLGEPAMMTWENSKEYAFRTYAMIEPSKLVLGATKIVAGIVGGEVLTGDIALFHFHRLLLILLTSFSLTSLFISLRPHLPPSLLLLSYLLLTTSGGLNLTSSSFLPSSLALILTTFTTSHHLNGSHTKAILTGMVATTCIAWPFVGILYVPLALDALYLGYKNCGFKGASKPITVALASFVALTGVTAIVDKVNYGVWTIPNLNIFIYNAIKGPEGMEGKTGDELYGVEPFGYYVKNLILNFGPAAIFIPLLPLVAILKRTIVRFTTPELTLLKVLTPLYIWIMVVGTRPHKEERFLYPVYHLIPIAAATTLWMGREICNINRLERIIPVKNSLYKLVWAAVAIAGVVTGWGRSYAIYKNYNAPIPLYTSLSRTLGPGTVVCTGNEWYRFPSSFFLGSQSLRFLKSGFGGQLPQPFGEDGSRGVPAQNFNDMNREEIERYDSIEVCDYVVAMEGEKEMEEAMKMRVGGGWVVEFEEIFLDKEESGLERIIRIPWLLDGGIWKGYRAYKWVEGGGD</sequence>
<dbReference type="PANTHER" id="PTHR22760:SF2">
    <property type="entry name" value="ALPHA-1,2-MANNOSYLTRANSFERASE ALG9"/>
    <property type="match status" value="1"/>
</dbReference>
<keyword evidence="9 10" id="KW-0472">Membrane</keyword>
<comment type="pathway">
    <text evidence="2">Protein modification; protein glycosylation.</text>
</comment>
<feature type="transmembrane region" description="Helical" evidence="10">
    <location>
        <begin position="413"/>
        <end position="436"/>
    </location>
</feature>
<accession>A0A9W7GQJ1</accession>
<name>A0A9W7GQJ1_9STRA</name>
<evidence type="ECO:0000256" key="5">
    <source>
        <dbReference type="ARBA" id="ARBA00022679"/>
    </source>
</evidence>
<keyword evidence="4 10" id="KW-0328">Glycosyltransferase</keyword>
<protein>
    <recommendedName>
        <fullName evidence="10">Mannosyltransferase</fullName>
        <ecNumber evidence="10">2.4.1.-</ecNumber>
    </recommendedName>
</protein>
<dbReference type="GO" id="GO:0006487">
    <property type="term" value="P:protein N-linked glycosylation"/>
    <property type="evidence" value="ECO:0007669"/>
    <property type="project" value="TreeGrafter"/>
</dbReference>
<dbReference type="EMBL" id="BRYA01000378">
    <property type="protein sequence ID" value="GMI48197.1"/>
    <property type="molecule type" value="Genomic_DNA"/>
</dbReference>
<evidence type="ECO:0000256" key="10">
    <source>
        <dbReference type="RuleBase" id="RU363075"/>
    </source>
</evidence>
<proteinExistence type="inferred from homology"/>
<dbReference type="SUPFAM" id="SSF53254">
    <property type="entry name" value="Phosphoglycerate mutase-like"/>
    <property type="match status" value="1"/>
</dbReference>